<feature type="compositionally biased region" description="Basic and acidic residues" evidence="5">
    <location>
        <begin position="474"/>
        <end position="487"/>
    </location>
</feature>
<evidence type="ECO:0000256" key="3">
    <source>
        <dbReference type="PROSITE-ProRule" id="PRU00076"/>
    </source>
</evidence>
<dbReference type="AlphaFoldDB" id="A0A7R9C1W4"/>
<feature type="compositionally biased region" description="Basic and acidic residues" evidence="5">
    <location>
        <begin position="503"/>
        <end position="513"/>
    </location>
</feature>
<dbReference type="InterPro" id="IPR011042">
    <property type="entry name" value="6-blade_b-propeller_TolB-like"/>
</dbReference>
<evidence type="ECO:0000313" key="7">
    <source>
        <dbReference type="EMBL" id="CAD7284469.1"/>
    </source>
</evidence>
<protein>
    <recommendedName>
        <fullName evidence="6">EGF-like domain-containing protein</fullName>
    </recommendedName>
</protein>
<dbReference type="InterPro" id="IPR024731">
    <property type="entry name" value="NELL2-like_EGF"/>
</dbReference>
<feature type="repeat" description="LDL-receptor class B" evidence="4">
    <location>
        <begin position="260"/>
        <end position="304"/>
    </location>
</feature>
<feature type="region of interest" description="Disordered" evidence="5">
    <location>
        <begin position="474"/>
        <end position="524"/>
    </location>
</feature>
<dbReference type="PROSITE" id="PS51120">
    <property type="entry name" value="LDLRB"/>
    <property type="match status" value="1"/>
</dbReference>
<keyword evidence="1 3" id="KW-0245">EGF-like domain</keyword>
<sequence length="552" mass="60253">MQTVYFNLGVRNMLAFVRMALLGMERHVLFLSDVDCDQNATCKFDINTVRDRCQCNPGYQGDGLSCKPIPDVGCEIVDNCDRHATCRYDMVTKKYRCICNEGYSGDGASCKLDMLPCVVDSDCGPNAECVNPYPDERVSREMGMTARQPSPAMLTQPCAIDMLFVFLDLEDSHIAAGAIKVMKGMALNVQVCYISKTVRPKGEAMFVAQGMSVLKVPLEPTISDSGAPILLDPLQTAVGIDADCVRGKIYYGDISGGSIWKIYWSDWNRENPKIEEADQDGGRRRTLIRAQVALPSALAVDLSTDELCWADAGKAHIACLSLQDGASQRIITAAARPFGLSITAGKYFWTDWDTKTIMTASKRDPSSVKALNVPFAKTARLYGVAAVPAVCPSDAPQIGRTFAKRHTSSGTSDISVITATTADGDDVDDDEQGSAWLFDPDADADDCSCVSNRIHASLISKSCPPAKNFHCKSEQPDGRVTDLDKCRVPGPSSEEEEEPPCEEECHASEKEPVEPPPPCTPRSATEECFAKLPCDEEIDDFLEMLVHQYLSL</sequence>
<dbReference type="InterPro" id="IPR000742">
    <property type="entry name" value="EGF"/>
</dbReference>
<dbReference type="SMART" id="SM00181">
    <property type="entry name" value="EGF"/>
    <property type="match status" value="2"/>
</dbReference>
<dbReference type="PANTHER" id="PTHR46513:SF13">
    <property type="entry name" value="EGF-LIKE DOMAIN-CONTAINING PROTEIN"/>
    <property type="match status" value="1"/>
</dbReference>
<name>A0A7R9C1W4_9CRUS</name>
<feature type="compositionally biased region" description="Acidic residues" evidence="5">
    <location>
        <begin position="493"/>
        <end position="502"/>
    </location>
</feature>
<dbReference type="EMBL" id="CAJPEX010008302">
    <property type="protein sequence ID" value="CAG0924621.1"/>
    <property type="molecule type" value="Genomic_DNA"/>
</dbReference>
<organism evidence="7">
    <name type="scientific">Notodromas monacha</name>
    <dbReference type="NCBI Taxonomy" id="399045"/>
    <lineage>
        <taxon>Eukaryota</taxon>
        <taxon>Metazoa</taxon>
        <taxon>Ecdysozoa</taxon>
        <taxon>Arthropoda</taxon>
        <taxon>Crustacea</taxon>
        <taxon>Oligostraca</taxon>
        <taxon>Ostracoda</taxon>
        <taxon>Podocopa</taxon>
        <taxon>Podocopida</taxon>
        <taxon>Cypridocopina</taxon>
        <taxon>Cypridoidea</taxon>
        <taxon>Cyprididae</taxon>
        <taxon>Notodromas</taxon>
    </lineage>
</organism>
<evidence type="ECO:0000256" key="4">
    <source>
        <dbReference type="PROSITE-ProRule" id="PRU00461"/>
    </source>
</evidence>
<dbReference type="InterPro" id="IPR050778">
    <property type="entry name" value="Cueball_EGF_LRP_Nidogen"/>
</dbReference>
<dbReference type="GO" id="GO:0005886">
    <property type="term" value="C:plasma membrane"/>
    <property type="evidence" value="ECO:0007669"/>
    <property type="project" value="TreeGrafter"/>
</dbReference>
<dbReference type="GO" id="GO:0060070">
    <property type="term" value="P:canonical Wnt signaling pathway"/>
    <property type="evidence" value="ECO:0007669"/>
    <property type="project" value="TreeGrafter"/>
</dbReference>
<dbReference type="EMBL" id="OA890339">
    <property type="protein sequence ID" value="CAD7284469.1"/>
    <property type="molecule type" value="Genomic_DNA"/>
</dbReference>
<dbReference type="GO" id="GO:0017147">
    <property type="term" value="F:Wnt-protein binding"/>
    <property type="evidence" value="ECO:0007669"/>
    <property type="project" value="TreeGrafter"/>
</dbReference>
<gene>
    <name evidence="7" type="ORF">NMOB1V02_LOCUS12075</name>
</gene>
<dbReference type="OrthoDB" id="6375837at2759"/>
<evidence type="ECO:0000256" key="2">
    <source>
        <dbReference type="ARBA" id="ARBA00023157"/>
    </source>
</evidence>
<dbReference type="Gene3D" id="2.120.10.30">
    <property type="entry name" value="TolB, C-terminal domain"/>
    <property type="match status" value="1"/>
</dbReference>
<dbReference type="Pfam" id="PF00058">
    <property type="entry name" value="Ldl_recept_b"/>
    <property type="match status" value="1"/>
</dbReference>
<evidence type="ECO:0000259" key="6">
    <source>
        <dbReference type="PROSITE" id="PS50026"/>
    </source>
</evidence>
<dbReference type="SUPFAM" id="SSF63825">
    <property type="entry name" value="YWTD domain"/>
    <property type="match status" value="1"/>
</dbReference>
<evidence type="ECO:0000256" key="1">
    <source>
        <dbReference type="ARBA" id="ARBA00022536"/>
    </source>
</evidence>
<keyword evidence="8" id="KW-1185">Reference proteome</keyword>
<dbReference type="Proteomes" id="UP000678499">
    <property type="component" value="Unassembled WGS sequence"/>
</dbReference>
<keyword evidence="2 3" id="KW-1015">Disulfide bond</keyword>
<dbReference type="GO" id="GO:0042813">
    <property type="term" value="F:Wnt receptor activity"/>
    <property type="evidence" value="ECO:0007669"/>
    <property type="project" value="TreeGrafter"/>
</dbReference>
<feature type="domain" description="EGF-like" evidence="6">
    <location>
        <begin position="70"/>
        <end position="109"/>
    </location>
</feature>
<dbReference type="PANTHER" id="PTHR46513">
    <property type="entry name" value="VITELLOGENIN RECEPTOR-LIKE PROTEIN-RELATED-RELATED"/>
    <property type="match status" value="1"/>
</dbReference>
<dbReference type="PROSITE" id="PS50026">
    <property type="entry name" value="EGF_3"/>
    <property type="match status" value="1"/>
</dbReference>
<proteinExistence type="predicted"/>
<reference evidence="7" key="1">
    <citation type="submission" date="2020-11" db="EMBL/GenBank/DDBJ databases">
        <authorList>
            <person name="Tran Van P."/>
        </authorList>
    </citation>
    <scope>NUCLEOTIDE SEQUENCE</scope>
</reference>
<feature type="disulfide bond" evidence="3">
    <location>
        <begin position="80"/>
        <end position="97"/>
    </location>
</feature>
<dbReference type="SMART" id="SM00135">
    <property type="entry name" value="LY"/>
    <property type="match status" value="3"/>
</dbReference>
<evidence type="ECO:0000256" key="5">
    <source>
        <dbReference type="SAM" id="MobiDB-lite"/>
    </source>
</evidence>
<dbReference type="Gene3D" id="2.10.25.10">
    <property type="entry name" value="Laminin"/>
    <property type="match status" value="2"/>
</dbReference>
<dbReference type="InterPro" id="IPR000033">
    <property type="entry name" value="LDLR_classB_rpt"/>
</dbReference>
<comment type="caution">
    <text evidence="3">Lacks conserved residue(s) required for the propagation of feature annotation.</text>
</comment>
<accession>A0A7R9C1W4</accession>
<dbReference type="PROSITE" id="PS01186">
    <property type="entry name" value="EGF_2"/>
    <property type="match status" value="1"/>
</dbReference>
<dbReference type="Pfam" id="PF12947">
    <property type="entry name" value="EGF_3"/>
    <property type="match status" value="2"/>
</dbReference>
<evidence type="ECO:0000313" key="8">
    <source>
        <dbReference type="Proteomes" id="UP000678499"/>
    </source>
</evidence>